<organism evidence="2 3">
    <name type="scientific">Corallococcus sicarius</name>
    <dbReference type="NCBI Taxonomy" id="2316726"/>
    <lineage>
        <taxon>Bacteria</taxon>
        <taxon>Pseudomonadati</taxon>
        <taxon>Myxococcota</taxon>
        <taxon>Myxococcia</taxon>
        <taxon>Myxococcales</taxon>
        <taxon>Cystobacterineae</taxon>
        <taxon>Myxococcaceae</taxon>
        <taxon>Corallococcus</taxon>
    </lineage>
</organism>
<dbReference type="EMBL" id="RAWG01000384">
    <property type="protein sequence ID" value="RKH33179.1"/>
    <property type="molecule type" value="Genomic_DNA"/>
</dbReference>
<feature type="domain" description="HTH cro/C1-type" evidence="1">
    <location>
        <begin position="13"/>
        <end position="67"/>
    </location>
</feature>
<dbReference type="CDD" id="cd00093">
    <property type="entry name" value="HTH_XRE"/>
    <property type="match status" value="1"/>
</dbReference>
<dbReference type="Pfam" id="PF13560">
    <property type="entry name" value="HTH_31"/>
    <property type="match status" value="1"/>
</dbReference>
<dbReference type="GO" id="GO:0003677">
    <property type="term" value="F:DNA binding"/>
    <property type="evidence" value="ECO:0007669"/>
    <property type="project" value="InterPro"/>
</dbReference>
<dbReference type="InterPro" id="IPR010982">
    <property type="entry name" value="Lambda_DNA-bd_dom_sf"/>
</dbReference>
<comment type="caution">
    <text evidence="2">The sequence shown here is derived from an EMBL/GenBank/DDBJ whole genome shotgun (WGS) entry which is preliminary data.</text>
</comment>
<gene>
    <name evidence="2" type="ORF">D7X12_36380</name>
</gene>
<dbReference type="OrthoDB" id="5511973at2"/>
<evidence type="ECO:0000313" key="3">
    <source>
        <dbReference type="Proteomes" id="UP000273405"/>
    </source>
</evidence>
<dbReference type="AlphaFoldDB" id="A0A3A8MPJ0"/>
<accession>A0A3A8MPJ0</accession>
<protein>
    <submittedName>
        <fullName evidence="2">XRE family transcriptional regulator</fullName>
    </submittedName>
</protein>
<dbReference type="SMART" id="SM00530">
    <property type="entry name" value="HTH_XRE"/>
    <property type="match status" value="1"/>
</dbReference>
<evidence type="ECO:0000313" key="2">
    <source>
        <dbReference type="EMBL" id="RKH33179.1"/>
    </source>
</evidence>
<dbReference type="PROSITE" id="PS50943">
    <property type="entry name" value="HTH_CROC1"/>
    <property type="match status" value="1"/>
</dbReference>
<dbReference type="SUPFAM" id="SSF47413">
    <property type="entry name" value="lambda repressor-like DNA-binding domains"/>
    <property type="match status" value="1"/>
</dbReference>
<dbReference type="Gene3D" id="1.10.260.40">
    <property type="entry name" value="lambda repressor-like DNA-binding domains"/>
    <property type="match status" value="1"/>
</dbReference>
<name>A0A3A8MPJ0_9BACT</name>
<proteinExistence type="predicted"/>
<dbReference type="InterPro" id="IPR001387">
    <property type="entry name" value="Cro/C1-type_HTH"/>
</dbReference>
<sequence>MYEAFAAELGHVIREARHRAGLRQDKVAEALQLSVPLYARMERGKLIPSVAVLRDLCLTLNVSSEALLHLATPGAPGAAASQEDLSSLRALLHRVRALPEARFQSFLALLDTLEDA</sequence>
<dbReference type="Proteomes" id="UP000273405">
    <property type="component" value="Unassembled WGS sequence"/>
</dbReference>
<evidence type="ECO:0000259" key="1">
    <source>
        <dbReference type="PROSITE" id="PS50943"/>
    </source>
</evidence>
<reference evidence="3" key="1">
    <citation type="submission" date="2018-09" db="EMBL/GenBank/DDBJ databases">
        <authorList>
            <person name="Livingstone P.G."/>
            <person name="Whitworth D.E."/>
        </authorList>
    </citation>
    <scope>NUCLEOTIDE SEQUENCE [LARGE SCALE GENOMIC DNA]</scope>
    <source>
        <strain evidence="3">CA040B</strain>
    </source>
</reference>
<dbReference type="RefSeq" id="WP_120629801.1">
    <property type="nucleotide sequence ID" value="NZ_RAWG01000384.1"/>
</dbReference>
<keyword evidence="3" id="KW-1185">Reference proteome</keyword>